<accession>A0ABD5UMG4</accession>
<evidence type="ECO:0000256" key="4">
    <source>
        <dbReference type="ARBA" id="ARBA00022679"/>
    </source>
</evidence>
<feature type="region of interest" description="Disordered" evidence="7">
    <location>
        <begin position="363"/>
        <end position="424"/>
    </location>
</feature>
<dbReference type="EMBL" id="JBHSXI010000023">
    <property type="protein sequence ID" value="MFC6890575.1"/>
    <property type="molecule type" value="Genomic_DNA"/>
</dbReference>
<dbReference type="Pfam" id="PF02518">
    <property type="entry name" value="HATPase_c"/>
    <property type="match status" value="1"/>
</dbReference>
<gene>
    <name evidence="9" type="ORF">ACFQEY_16410</name>
</gene>
<dbReference type="InterPro" id="IPR005467">
    <property type="entry name" value="His_kinase_dom"/>
</dbReference>
<dbReference type="EC" id="2.7.13.3" evidence="2"/>
<feature type="compositionally biased region" description="Basic and acidic residues" evidence="7">
    <location>
        <begin position="381"/>
        <end position="418"/>
    </location>
</feature>
<dbReference type="AlphaFoldDB" id="A0ABD5UMG4"/>
<dbReference type="PANTHER" id="PTHR43711:SF1">
    <property type="entry name" value="HISTIDINE KINASE 1"/>
    <property type="match status" value="1"/>
</dbReference>
<evidence type="ECO:0000256" key="6">
    <source>
        <dbReference type="ARBA" id="ARBA00023012"/>
    </source>
</evidence>
<dbReference type="Gene3D" id="1.10.287.130">
    <property type="match status" value="1"/>
</dbReference>
<dbReference type="Proteomes" id="UP001596333">
    <property type="component" value="Unassembled WGS sequence"/>
</dbReference>
<evidence type="ECO:0000259" key="8">
    <source>
        <dbReference type="PROSITE" id="PS50109"/>
    </source>
</evidence>
<dbReference type="RefSeq" id="WP_379770955.1">
    <property type="nucleotide sequence ID" value="NZ_JBHSXI010000023.1"/>
</dbReference>
<dbReference type="InterPro" id="IPR036097">
    <property type="entry name" value="HisK_dim/P_sf"/>
</dbReference>
<dbReference type="GO" id="GO:0004673">
    <property type="term" value="F:protein histidine kinase activity"/>
    <property type="evidence" value="ECO:0007669"/>
    <property type="project" value="UniProtKB-EC"/>
</dbReference>
<keyword evidence="4" id="KW-0808">Transferase</keyword>
<evidence type="ECO:0000256" key="1">
    <source>
        <dbReference type="ARBA" id="ARBA00000085"/>
    </source>
</evidence>
<dbReference type="GO" id="GO:0000160">
    <property type="term" value="P:phosphorelay signal transduction system"/>
    <property type="evidence" value="ECO:0007669"/>
    <property type="project" value="UniProtKB-KW"/>
</dbReference>
<dbReference type="InterPro" id="IPR003661">
    <property type="entry name" value="HisK_dim/P_dom"/>
</dbReference>
<evidence type="ECO:0000256" key="7">
    <source>
        <dbReference type="SAM" id="MobiDB-lite"/>
    </source>
</evidence>
<dbReference type="SMART" id="SM00388">
    <property type="entry name" value="HisKA"/>
    <property type="match status" value="1"/>
</dbReference>
<protein>
    <recommendedName>
        <fullName evidence="2">histidine kinase</fullName>
        <ecNumber evidence="2">2.7.13.3</ecNumber>
    </recommendedName>
</protein>
<keyword evidence="3" id="KW-0597">Phosphoprotein</keyword>
<dbReference type="SUPFAM" id="SSF47384">
    <property type="entry name" value="Homodimeric domain of signal transducing histidine kinase"/>
    <property type="match status" value="1"/>
</dbReference>
<dbReference type="Pfam" id="PF00512">
    <property type="entry name" value="HisKA"/>
    <property type="match status" value="1"/>
</dbReference>
<evidence type="ECO:0000313" key="9">
    <source>
        <dbReference type="EMBL" id="MFC6890575.1"/>
    </source>
</evidence>
<reference evidence="9 10" key="1">
    <citation type="journal article" date="2019" name="Int. J. Syst. Evol. Microbiol.">
        <title>The Global Catalogue of Microorganisms (GCM) 10K type strain sequencing project: providing services to taxonomists for standard genome sequencing and annotation.</title>
        <authorList>
            <consortium name="The Broad Institute Genomics Platform"/>
            <consortium name="The Broad Institute Genome Sequencing Center for Infectious Disease"/>
            <person name="Wu L."/>
            <person name="Ma J."/>
        </authorList>
    </citation>
    <scope>NUCLEOTIDE SEQUENCE [LARGE SCALE GENOMIC DNA]</scope>
    <source>
        <strain evidence="9 10">Y73</strain>
    </source>
</reference>
<organism evidence="9 10">
    <name type="scientific">Halorubrum trueperi</name>
    <dbReference type="NCBI Taxonomy" id="2004704"/>
    <lineage>
        <taxon>Archaea</taxon>
        <taxon>Methanobacteriati</taxon>
        <taxon>Methanobacteriota</taxon>
        <taxon>Stenosarchaea group</taxon>
        <taxon>Halobacteria</taxon>
        <taxon>Halobacteriales</taxon>
        <taxon>Haloferacaceae</taxon>
        <taxon>Halorubrum</taxon>
    </lineage>
</organism>
<keyword evidence="5 9" id="KW-0418">Kinase</keyword>
<dbReference type="Gene3D" id="3.30.565.10">
    <property type="entry name" value="Histidine kinase-like ATPase, C-terminal domain"/>
    <property type="match status" value="1"/>
</dbReference>
<dbReference type="SUPFAM" id="SSF55874">
    <property type="entry name" value="ATPase domain of HSP90 chaperone/DNA topoisomerase II/histidine kinase"/>
    <property type="match status" value="1"/>
</dbReference>
<comment type="caution">
    <text evidence="9">The sequence shown here is derived from an EMBL/GenBank/DDBJ whole genome shotgun (WGS) entry which is preliminary data.</text>
</comment>
<keyword evidence="6" id="KW-0902">Two-component regulatory system</keyword>
<evidence type="ECO:0000256" key="3">
    <source>
        <dbReference type="ARBA" id="ARBA00022553"/>
    </source>
</evidence>
<comment type="catalytic activity">
    <reaction evidence="1">
        <text>ATP + protein L-histidine = ADP + protein N-phospho-L-histidine.</text>
        <dbReference type="EC" id="2.7.13.3"/>
    </reaction>
</comment>
<dbReference type="InterPro" id="IPR004358">
    <property type="entry name" value="Sig_transdc_His_kin-like_C"/>
</dbReference>
<feature type="domain" description="Histidine kinase" evidence="8">
    <location>
        <begin position="117"/>
        <end position="357"/>
    </location>
</feature>
<feature type="compositionally biased region" description="Basic and acidic residues" evidence="7">
    <location>
        <begin position="258"/>
        <end position="268"/>
    </location>
</feature>
<dbReference type="InterPro" id="IPR050736">
    <property type="entry name" value="Sensor_HK_Regulatory"/>
</dbReference>
<feature type="compositionally biased region" description="Basic and acidic residues" evidence="7">
    <location>
        <begin position="233"/>
        <end position="245"/>
    </location>
</feature>
<feature type="region of interest" description="Disordered" evidence="7">
    <location>
        <begin position="300"/>
        <end position="325"/>
    </location>
</feature>
<dbReference type="PROSITE" id="PS50109">
    <property type="entry name" value="HIS_KIN"/>
    <property type="match status" value="1"/>
</dbReference>
<keyword evidence="10" id="KW-1185">Reference proteome</keyword>
<feature type="region of interest" description="Disordered" evidence="7">
    <location>
        <begin position="233"/>
        <end position="286"/>
    </location>
</feature>
<proteinExistence type="predicted"/>
<sequence>MEERPGIAYRRPTGDPTRFIVEAAGESRLRAEALPRSDWLQFVAEADRNRLREALDDRTVDVTYRLTIDGEPTWVHERGSRDGDGDVVGYLFPAGERVKRRRALEQQHERLEEFASVVSHDLRNPLSVAVGNIDLARELDEEAADERLDRAADALGWMDDLISDLLALAREGRSVEETASVDLRSVVDQAWRTVGDAADAALVIDEPLPRVECDRSRLRQALENLFRNAIEHGTDDRTAGDRDGGGEIPPGTFVPADRGGERTGRDARTPSGDGSPRTGSSSADPAVRVFVGSRPDGFYVADDGSGIGPSERESVFEPGHTTADDGTGFGLAIVERIVEAHGWRVSVTQSRAGGARFDFDDVDVADPEIGTETIDSVPGDDAGRDTDDHTGRGPGHHADLDASDHADLDAKDHADRDPGSPTSE</sequence>
<dbReference type="PRINTS" id="PR00344">
    <property type="entry name" value="BCTRLSENSOR"/>
</dbReference>
<evidence type="ECO:0000256" key="5">
    <source>
        <dbReference type="ARBA" id="ARBA00022777"/>
    </source>
</evidence>
<dbReference type="InterPro" id="IPR036890">
    <property type="entry name" value="HATPase_C_sf"/>
</dbReference>
<name>A0ABD5UMG4_9EURY</name>
<dbReference type="CDD" id="cd00082">
    <property type="entry name" value="HisKA"/>
    <property type="match status" value="1"/>
</dbReference>
<dbReference type="PANTHER" id="PTHR43711">
    <property type="entry name" value="TWO-COMPONENT HISTIDINE KINASE"/>
    <property type="match status" value="1"/>
</dbReference>
<dbReference type="SMART" id="SM00387">
    <property type="entry name" value="HATPase_c"/>
    <property type="match status" value="1"/>
</dbReference>
<evidence type="ECO:0000256" key="2">
    <source>
        <dbReference type="ARBA" id="ARBA00012438"/>
    </source>
</evidence>
<dbReference type="InterPro" id="IPR003594">
    <property type="entry name" value="HATPase_dom"/>
</dbReference>
<evidence type="ECO:0000313" key="10">
    <source>
        <dbReference type="Proteomes" id="UP001596333"/>
    </source>
</evidence>